<protein>
    <submittedName>
        <fullName evidence="6">Uncharacterized protein</fullName>
    </submittedName>
</protein>
<sequence>MAKDIEVGGGEFQAKDYHDPLPAPLVNAQELTKWSFYRATDPAKGGEDCGGVGILGITWAFGGMIFILVYCTAGYLGGTHQPSRGANSFADGYSTGNVWAPKLSTPLFSSTLFSLQLIPRGMQETPISLSWHHFPLGKDMDDHWIFWVGPFIGAAIAAIYHQFILRASAAKAMGSFRSRSAM</sequence>
<dbReference type="InterPro" id="IPR000425">
    <property type="entry name" value="MIP"/>
</dbReference>
<evidence type="ECO:0000256" key="4">
    <source>
        <dbReference type="ARBA" id="ARBA00023136"/>
    </source>
</evidence>
<keyword evidence="4 5" id="KW-0472">Membrane</keyword>
<evidence type="ECO:0000313" key="7">
    <source>
        <dbReference type="Proteomes" id="UP000436088"/>
    </source>
</evidence>
<feature type="transmembrane region" description="Helical" evidence="5">
    <location>
        <begin position="52"/>
        <end position="76"/>
    </location>
</feature>
<keyword evidence="3 5" id="KW-1133">Transmembrane helix</keyword>
<proteinExistence type="predicted"/>
<dbReference type="InterPro" id="IPR034294">
    <property type="entry name" value="Aquaporin_transptr"/>
</dbReference>
<reference evidence="6" key="1">
    <citation type="submission" date="2019-09" db="EMBL/GenBank/DDBJ databases">
        <title>Draft genome information of white flower Hibiscus syriacus.</title>
        <authorList>
            <person name="Kim Y.-M."/>
        </authorList>
    </citation>
    <scope>NUCLEOTIDE SEQUENCE [LARGE SCALE GENOMIC DNA]</scope>
    <source>
        <strain evidence="6">YM2019G1</strain>
    </source>
</reference>
<dbReference type="InterPro" id="IPR023271">
    <property type="entry name" value="Aquaporin-like"/>
</dbReference>
<dbReference type="Pfam" id="PF00230">
    <property type="entry name" value="MIP"/>
    <property type="match status" value="1"/>
</dbReference>
<evidence type="ECO:0000256" key="2">
    <source>
        <dbReference type="ARBA" id="ARBA00022692"/>
    </source>
</evidence>
<accession>A0A6A2Y0M5</accession>
<feature type="transmembrane region" description="Helical" evidence="5">
    <location>
        <begin position="144"/>
        <end position="165"/>
    </location>
</feature>
<dbReference type="SUPFAM" id="SSF81338">
    <property type="entry name" value="Aquaporin-like"/>
    <property type="match status" value="1"/>
</dbReference>
<dbReference type="EMBL" id="VEPZ02001726">
    <property type="protein sequence ID" value="KAE8661044.1"/>
    <property type="molecule type" value="Genomic_DNA"/>
</dbReference>
<dbReference type="Gene3D" id="1.20.1080.10">
    <property type="entry name" value="Glycerol uptake facilitator protein"/>
    <property type="match status" value="1"/>
</dbReference>
<organism evidence="6 7">
    <name type="scientific">Hibiscus syriacus</name>
    <name type="common">Rose of Sharon</name>
    <dbReference type="NCBI Taxonomy" id="106335"/>
    <lineage>
        <taxon>Eukaryota</taxon>
        <taxon>Viridiplantae</taxon>
        <taxon>Streptophyta</taxon>
        <taxon>Embryophyta</taxon>
        <taxon>Tracheophyta</taxon>
        <taxon>Spermatophyta</taxon>
        <taxon>Magnoliopsida</taxon>
        <taxon>eudicotyledons</taxon>
        <taxon>Gunneridae</taxon>
        <taxon>Pentapetalae</taxon>
        <taxon>rosids</taxon>
        <taxon>malvids</taxon>
        <taxon>Malvales</taxon>
        <taxon>Malvaceae</taxon>
        <taxon>Malvoideae</taxon>
        <taxon>Hibiscus</taxon>
    </lineage>
</organism>
<dbReference type="Proteomes" id="UP000436088">
    <property type="component" value="Unassembled WGS sequence"/>
</dbReference>
<name>A0A6A2Y0M5_HIBSY</name>
<gene>
    <name evidence="6" type="ORF">F3Y22_tig00116939pilonHSYRG00044</name>
</gene>
<comment type="subcellular location">
    <subcellularLocation>
        <location evidence="1">Membrane</location>
        <topology evidence="1">Multi-pass membrane protein</topology>
    </subcellularLocation>
</comment>
<dbReference type="GO" id="GO:0016020">
    <property type="term" value="C:membrane"/>
    <property type="evidence" value="ECO:0007669"/>
    <property type="project" value="UniProtKB-SubCell"/>
</dbReference>
<dbReference type="AlphaFoldDB" id="A0A6A2Y0M5"/>
<evidence type="ECO:0000256" key="1">
    <source>
        <dbReference type="ARBA" id="ARBA00004141"/>
    </source>
</evidence>
<dbReference type="GO" id="GO:0015267">
    <property type="term" value="F:channel activity"/>
    <property type="evidence" value="ECO:0007669"/>
    <property type="project" value="InterPro"/>
</dbReference>
<comment type="caution">
    <text evidence="6">The sequence shown here is derived from an EMBL/GenBank/DDBJ whole genome shotgun (WGS) entry which is preliminary data.</text>
</comment>
<evidence type="ECO:0000256" key="5">
    <source>
        <dbReference type="SAM" id="Phobius"/>
    </source>
</evidence>
<keyword evidence="7" id="KW-1185">Reference proteome</keyword>
<keyword evidence="2 5" id="KW-0812">Transmembrane</keyword>
<dbReference type="PANTHER" id="PTHR45687">
    <property type="entry name" value="AQUAPORIN OR AQUAGLYCEROPORIN RELATED"/>
    <property type="match status" value="1"/>
</dbReference>
<evidence type="ECO:0000256" key="3">
    <source>
        <dbReference type="ARBA" id="ARBA00022989"/>
    </source>
</evidence>
<evidence type="ECO:0000313" key="6">
    <source>
        <dbReference type="EMBL" id="KAE8661044.1"/>
    </source>
</evidence>